<feature type="compositionally biased region" description="Basic and acidic residues" evidence="1">
    <location>
        <begin position="283"/>
        <end position="293"/>
    </location>
</feature>
<evidence type="ECO:0000256" key="1">
    <source>
        <dbReference type="SAM" id="MobiDB-lite"/>
    </source>
</evidence>
<feature type="compositionally biased region" description="Pro residues" evidence="1">
    <location>
        <begin position="420"/>
        <end position="434"/>
    </location>
</feature>
<feature type="region of interest" description="Disordered" evidence="1">
    <location>
        <begin position="1"/>
        <end position="44"/>
    </location>
</feature>
<reference evidence="3" key="1">
    <citation type="journal article" date="2013" name="Genome Announc.">
        <title>Draft genome sequence of Pseudozyma brasiliensis sp. nov. strain GHG001, a high producer of endo-1,4-xylanase isolated from an insect pest of sugarcane.</title>
        <authorList>
            <person name="Oliveira J.V.D.C."/>
            <person name="dos Santos R.A.C."/>
            <person name="Borges T.A."/>
            <person name="Riano-Pachon D.M."/>
            <person name="Goldman G.H."/>
        </authorList>
    </citation>
    <scope>NUCLEOTIDE SEQUENCE [LARGE SCALE GENOMIC DNA]</scope>
    <source>
        <strain evidence="3">GHG001</strain>
    </source>
</reference>
<dbReference type="HOGENOM" id="CLU_311491_0_0_1"/>
<evidence type="ECO:0000313" key="2">
    <source>
        <dbReference type="EMBL" id="EST09975.1"/>
    </source>
</evidence>
<feature type="compositionally biased region" description="Polar residues" evidence="1">
    <location>
        <begin position="34"/>
        <end position="44"/>
    </location>
</feature>
<feature type="compositionally biased region" description="Pro residues" evidence="1">
    <location>
        <begin position="255"/>
        <end position="264"/>
    </location>
</feature>
<dbReference type="eggNOG" id="ENOG502QZS0">
    <property type="taxonomic scope" value="Eukaryota"/>
</dbReference>
<dbReference type="PANTHER" id="PTHR37327:SF1">
    <property type="entry name" value="MICROTUBULE INTERACTING AND TRANSPORT DOMAIN-CONTAINING PROTEIN"/>
    <property type="match status" value="1"/>
</dbReference>
<feature type="compositionally biased region" description="Low complexity" evidence="1">
    <location>
        <begin position="236"/>
        <end position="251"/>
    </location>
</feature>
<feature type="compositionally biased region" description="Basic and acidic residues" evidence="1">
    <location>
        <begin position="1"/>
        <end position="16"/>
    </location>
</feature>
<sequence>MSQEGHDTSHDSEMRASRTPTDVRTAGAMEAGTSYDTSNRSPRGTLSDAAIAELGAMPGASAGSLLNSNGAPLSSKNILTIALQKAQNAVQLDSANHVPEAIAAYKQAVRLLEEVMERIAPRGNKRSRPTREEERRRLRVIHDTYADRIRLLSMIYSPDVGAIDEMEDAGYGYTQQQAATRADWLDRVRDDSQHSPIITTPRLDDDFMGMNAQRSPQVDTRSFLSVTPASTALSDSSSYAATQQAPSSQSQLPFPRSPPVPNAPLSPEAGAINTSPRRRVREHARVNSRESHSSRVSVSLSIADEQDAQQYRLPPPVIAEETPLISIDDALSEKAKKRLSSPRKEQLRDAVSQVRESEVLLQQHGRSDSDISFKSTNTGSRLKPVSSLPHRAFGLDDEVRTPNTPYFDASAGASISPVDPQKPQPELPLPPLPDAPSEAPSVDPPAEKPAKMGFAQRARALSFKGPLLRQKVSMPSLGERKKDDGTAANGAAVPAVPSLRPGLNRMPSSGALPASRDHPTPWDDLPGPDSNARSSSNRPRAATSAAALVSASTAAGTISQRRKGAQVEDPSVRGLSDELQELGLAHDAGSYEDGGAKSIATTNRQRSASQSGSRRPSIPAAFVAANGIASAANGESIGEELLPPVPDLARTLSALERKRVSDDRALATATGAEVSHSTLAMPLPRPRLPESEAVDDISSTRTFLITDIFPTGLPSLAAGAPSYASAPLSSPSPLSPTLPTSAHPLLKPFLTLTLLRASILSGSQLTPTLYLPRDIWRQPGAKLVGIETKLRAIELLLSGLDSLERAGEPLLLPLGTGAGLETSSGTRWLRALDEWESVLGDVQSMLSKKLPFLDAAGGVKKSGLGSRFTRSIDRMTGAVGQVKSVDAAQMGAYADGLVRLGTKSALLGTHLHWILAADGTLPPPSSTAGSVEVKGALQSPTGVGTAHTNRTAYFALPAQMREDVKARLKRSSEFMGKVVLVWVLQDVGVLVERRMKKAGGVFGD</sequence>
<dbReference type="EMBL" id="KI545851">
    <property type="protein sequence ID" value="EST09975.1"/>
    <property type="molecule type" value="Genomic_DNA"/>
</dbReference>
<dbReference type="InterPro" id="IPR036181">
    <property type="entry name" value="MIT_dom_sf"/>
</dbReference>
<proteinExistence type="predicted"/>
<feature type="compositionally biased region" description="Low complexity" evidence="1">
    <location>
        <begin position="604"/>
        <end position="616"/>
    </location>
</feature>
<dbReference type="SUPFAM" id="SSF116846">
    <property type="entry name" value="MIT domain"/>
    <property type="match status" value="1"/>
</dbReference>
<dbReference type="Proteomes" id="UP000019377">
    <property type="component" value="Unassembled WGS sequence"/>
</dbReference>
<feature type="region of interest" description="Disordered" evidence="1">
    <location>
        <begin position="235"/>
        <end position="302"/>
    </location>
</feature>
<name>V5EWL3_KALBG</name>
<feature type="region of interest" description="Disordered" evidence="1">
    <location>
        <begin position="588"/>
        <end position="616"/>
    </location>
</feature>
<dbReference type="STRING" id="1365824.V5EWL3"/>
<accession>V5EWL3</accession>
<gene>
    <name evidence="2" type="ORF">PSEUBRA_SCAF1g00418</name>
</gene>
<evidence type="ECO:0000313" key="3">
    <source>
        <dbReference type="Proteomes" id="UP000019377"/>
    </source>
</evidence>
<dbReference type="OMA" id="PNANYMG"/>
<dbReference type="GeneID" id="27418609"/>
<dbReference type="OrthoDB" id="2245455at2759"/>
<organism evidence="2 3">
    <name type="scientific">Kalmanozyma brasiliensis (strain GHG001)</name>
    <name type="common">Yeast</name>
    <name type="synonym">Pseudozyma brasiliensis</name>
    <dbReference type="NCBI Taxonomy" id="1365824"/>
    <lineage>
        <taxon>Eukaryota</taxon>
        <taxon>Fungi</taxon>
        <taxon>Dikarya</taxon>
        <taxon>Basidiomycota</taxon>
        <taxon>Ustilaginomycotina</taxon>
        <taxon>Ustilaginomycetes</taxon>
        <taxon>Ustilaginales</taxon>
        <taxon>Ustilaginaceae</taxon>
        <taxon>Kalmanozyma</taxon>
    </lineage>
</organism>
<feature type="compositionally biased region" description="Low complexity" evidence="1">
    <location>
        <begin position="530"/>
        <end position="555"/>
    </location>
</feature>
<dbReference type="PANTHER" id="PTHR37327">
    <property type="entry name" value="CHROMOSOME 1, WHOLE GENOME SHOTGUN SEQUENCE"/>
    <property type="match status" value="1"/>
</dbReference>
<dbReference type="AlphaFoldDB" id="V5EWL3"/>
<keyword evidence="3" id="KW-1185">Reference proteome</keyword>
<feature type="region of interest" description="Disordered" evidence="1">
    <location>
        <begin position="360"/>
        <end position="572"/>
    </location>
</feature>
<protein>
    <submittedName>
        <fullName evidence="2">Uncharacterized protein</fullName>
    </submittedName>
</protein>
<dbReference type="Gene3D" id="1.20.58.80">
    <property type="entry name" value="Phosphotransferase system, lactose/cellobiose-type IIA subunit"/>
    <property type="match status" value="1"/>
</dbReference>